<dbReference type="InterPro" id="IPR040958">
    <property type="entry name" value="SNAD1"/>
</dbReference>
<feature type="region of interest" description="Disordered" evidence="1">
    <location>
        <begin position="218"/>
        <end position="310"/>
    </location>
</feature>
<dbReference type="AlphaFoldDB" id="A0AA88J2D6"/>
<dbReference type="EMBL" id="JAUPFM010000021">
    <property type="protein sequence ID" value="KAK2817539.1"/>
    <property type="molecule type" value="Genomic_DNA"/>
</dbReference>
<evidence type="ECO:0000313" key="3">
    <source>
        <dbReference type="EMBL" id="KAK2817539.1"/>
    </source>
</evidence>
<feature type="chain" id="PRO_5041656953" evidence="2">
    <location>
        <begin position="21"/>
        <end position="310"/>
    </location>
</feature>
<organism evidence="3 4">
    <name type="scientific">Channa striata</name>
    <name type="common">Snakehead murrel</name>
    <name type="synonym">Ophicephalus striatus</name>
    <dbReference type="NCBI Taxonomy" id="64152"/>
    <lineage>
        <taxon>Eukaryota</taxon>
        <taxon>Metazoa</taxon>
        <taxon>Chordata</taxon>
        <taxon>Craniata</taxon>
        <taxon>Vertebrata</taxon>
        <taxon>Euteleostomi</taxon>
        <taxon>Actinopterygii</taxon>
        <taxon>Neopterygii</taxon>
        <taxon>Teleostei</taxon>
        <taxon>Neoteleostei</taxon>
        <taxon>Acanthomorphata</taxon>
        <taxon>Anabantaria</taxon>
        <taxon>Anabantiformes</taxon>
        <taxon>Channoidei</taxon>
        <taxon>Channidae</taxon>
        <taxon>Channa</taxon>
    </lineage>
</organism>
<gene>
    <name evidence="3" type="ORF">Q5P01_025730</name>
</gene>
<feature type="region of interest" description="Disordered" evidence="1">
    <location>
        <begin position="175"/>
        <end position="205"/>
    </location>
</feature>
<evidence type="ECO:0000256" key="2">
    <source>
        <dbReference type="SAM" id="SignalP"/>
    </source>
</evidence>
<accession>A0AA88J2D6</accession>
<evidence type="ECO:0000256" key="1">
    <source>
        <dbReference type="SAM" id="MobiDB-lite"/>
    </source>
</evidence>
<sequence>MAVLCWRALLIMVLSAGTSSATVDQNQLTRTTWADVQHLCPGKIREGTADHAEYRTSQNIKALFKTENKEDLLLFYVLSSPCDKRCTSKKSRWSILDSINQIVNWNNYAVVFSNIFQPRDGPKIPESDLCESIRRLGSHQVKGRSIGLNNIFRCHGKPVQCTSCSSNNQVTPYCYSDESQSDSRPNLPSCPPASKNGPRDRDKQSSDIFTSAGLFANVDGKTAGGQRGSGPGLDSGSAGVKGRKRRSKRKKQNNNNKDEAVGSLSQSGQKNSNTNVDSKTAGGQSGSGPGLVVAAQESRAENGDPNAKTE</sequence>
<keyword evidence="4" id="KW-1185">Reference proteome</keyword>
<comment type="caution">
    <text evidence="3">The sequence shown here is derived from an EMBL/GenBank/DDBJ whole genome shotgun (WGS) entry which is preliminary data.</text>
</comment>
<reference evidence="3" key="1">
    <citation type="submission" date="2023-07" db="EMBL/GenBank/DDBJ databases">
        <title>Chromosome-level Genome Assembly of Striped Snakehead (Channa striata).</title>
        <authorList>
            <person name="Liu H."/>
        </authorList>
    </citation>
    <scope>NUCLEOTIDE SEQUENCE</scope>
    <source>
        <strain evidence="3">Gz</strain>
        <tissue evidence="3">Muscle</tissue>
    </source>
</reference>
<dbReference type="Proteomes" id="UP001187415">
    <property type="component" value="Unassembled WGS sequence"/>
</dbReference>
<feature type="compositionally biased region" description="Basic and acidic residues" evidence="1">
    <location>
        <begin position="298"/>
        <end position="310"/>
    </location>
</feature>
<evidence type="ECO:0000313" key="4">
    <source>
        <dbReference type="Proteomes" id="UP001187415"/>
    </source>
</evidence>
<dbReference type="Pfam" id="PF18744">
    <property type="entry name" value="SNAD1"/>
    <property type="match status" value="1"/>
</dbReference>
<feature type="compositionally biased region" description="Polar residues" evidence="1">
    <location>
        <begin position="263"/>
        <end position="282"/>
    </location>
</feature>
<feature type="compositionally biased region" description="Basic residues" evidence="1">
    <location>
        <begin position="241"/>
        <end position="252"/>
    </location>
</feature>
<proteinExistence type="predicted"/>
<feature type="compositionally biased region" description="Gly residues" evidence="1">
    <location>
        <begin position="222"/>
        <end position="233"/>
    </location>
</feature>
<feature type="signal peptide" evidence="2">
    <location>
        <begin position="1"/>
        <end position="20"/>
    </location>
</feature>
<name>A0AA88J2D6_CHASR</name>
<keyword evidence="2" id="KW-0732">Signal</keyword>
<protein>
    <submittedName>
        <fullName evidence="3">Uncharacterized protein</fullName>
    </submittedName>
</protein>